<dbReference type="CDD" id="cd11559">
    <property type="entry name" value="W2_eIF4G1_like"/>
    <property type="match status" value="1"/>
</dbReference>
<evidence type="ECO:0000313" key="10">
    <source>
        <dbReference type="EMBL" id="OWF38019.1"/>
    </source>
</evidence>
<dbReference type="PROSITE" id="PS01358">
    <property type="entry name" value="ZF_RANBP2_1"/>
    <property type="match status" value="1"/>
</dbReference>
<evidence type="ECO:0000256" key="4">
    <source>
        <dbReference type="ARBA" id="ARBA00022786"/>
    </source>
</evidence>
<evidence type="ECO:0000256" key="6">
    <source>
        <dbReference type="PROSITE-ProRule" id="PRU00322"/>
    </source>
</evidence>
<dbReference type="Proteomes" id="UP000242188">
    <property type="component" value="Unassembled WGS sequence"/>
</dbReference>
<dbReference type="GO" id="GO:0043161">
    <property type="term" value="P:proteasome-mediated ubiquitin-dependent protein catabolic process"/>
    <property type="evidence" value="ECO:0007669"/>
    <property type="project" value="TreeGrafter"/>
</dbReference>
<dbReference type="Gene3D" id="2.30.30.380">
    <property type="entry name" value="Zn-finger domain of Sec23/24"/>
    <property type="match status" value="1"/>
</dbReference>
<evidence type="ECO:0000256" key="7">
    <source>
        <dbReference type="SAM" id="MobiDB-lite"/>
    </source>
</evidence>
<evidence type="ECO:0000259" key="8">
    <source>
        <dbReference type="PROSITE" id="PS50053"/>
    </source>
</evidence>
<keyword evidence="3 6" id="KW-0863">Zinc-finger</keyword>
<proteinExistence type="predicted"/>
<dbReference type="SMART" id="SM00547">
    <property type="entry name" value="ZnF_RBZ"/>
    <property type="match status" value="1"/>
</dbReference>
<dbReference type="GO" id="GO:0043130">
    <property type="term" value="F:ubiquitin binding"/>
    <property type="evidence" value="ECO:0007669"/>
    <property type="project" value="TreeGrafter"/>
</dbReference>
<dbReference type="InterPro" id="IPR051628">
    <property type="entry name" value="LUBAC_E3_Ligases"/>
</dbReference>
<dbReference type="GO" id="GO:0004842">
    <property type="term" value="F:ubiquitin-protein transferase activity"/>
    <property type="evidence" value="ECO:0007669"/>
    <property type="project" value="TreeGrafter"/>
</dbReference>
<comment type="caution">
    <text evidence="10">The sequence shown here is derived from an EMBL/GenBank/DDBJ whole genome shotgun (WGS) entry which is preliminary data.</text>
</comment>
<sequence length="478" mass="53837">MMETSDNFGQQLAVALRNGDVEKAKMCVQNLSQANVKCTIGLDTKNVNETGKEQEISIKVHIEDRNRSGDFVLSLKVKLSDSVQLLKGKMLLKYRFPKEVQRWVINKRVGSDHDTLKRLGIRDGDTVYLYLMSAKSVGLSKEEFDRKLERLLMNPDGAPPTPDTPMSNVSMRGLPPSRQRSNLSLGSDRSSLSQSQLNLSEELSALLRSQEAQGSPSMSGQGSPSMPGQMSRSGQPPPDVYEPVEDQTAAPGRGLEEGEWSCPICTFHNKYQKKKCRMCDADRPDSYQIPTVGRPEVNRTLSGAGHETSDGGTGLLTLPMTGVHNNLQILLKRKTPNQDLISWMKMAYTPVVMRTKDFIKTVVTCVCEDAIRKTDTVYFVEQHKISERVPLLMEILDNQVSRMVEALYALQTLYHKLQYPEGILPRLFEVMFNEGTISLDAFRTWERNYDDSESKIKALYDTQLFLNDLHTDADIEFD</sequence>
<dbReference type="InterPro" id="IPR001876">
    <property type="entry name" value="Znf_RanBP2"/>
</dbReference>
<evidence type="ECO:0000256" key="3">
    <source>
        <dbReference type="ARBA" id="ARBA00022771"/>
    </source>
</evidence>
<feature type="region of interest" description="Disordered" evidence="7">
    <location>
        <begin position="290"/>
        <end position="309"/>
    </location>
</feature>
<organism evidence="10 11">
    <name type="scientific">Mizuhopecten yessoensis</name>
    <name type="common">Japanese scallop</name>
    <name type="synonym">Patinopecten yessoensis</name>
    <dbReference type="NCBI Taxonomy" id="6573"/>
    <lineage>
        <taxon>Eukaryota</taxon>
        <taxon>Metazoa</taxon>
        <taxon>Spiralia</taxon>
        <taxon>Lophotrochozoa</taxon>
        <taxon>Mollusca</taxon>
        <taxon>Bivalvia</taxon>
        <taxon>Autobranchia</taxon>
        <taxon>Pteriomorphia</taxon>
        <taxon>Pectinida</taxon>
        <taxon>Pectinoidea</taxon>
        <taxon>Pectinidae</taxon>
        <taxon>Mizuhopecten</taxon>
    </lineage>
</organism>
<keyword evidence="2" id="KW-0479">Metal-binding</keyword>
<evidence type="ECO:0000259" key="9">
    <source>
        <dbReference type="PROSITE" id="PS50199"/>
    </source>
</evidence>
<dbReference type="OrthoDB" id="261960at2759"/>
<accession>A0A210PND9</accession>
<dbReference type="PANTHER" id="PTHR22770:SF13">
    <property type="entry name" value="RING-TYPE DOMAIN-CONTAINING PROTEIN"/>
    <property type="match status" value="1"/>
</dbReference>
<dbReference type="PANTHER" id="PTHR22770">
    <property type="entry name" value="UBIQUITIN CONJUGATING ENZYME 7 INTERACTING PROTEIN-RELATED"/>
    <property type="match status" value="1"/>
</dbReference>
<dbReference type="FunFam" id="1.25.40.180:FF:000042">
    <property type="entry name" value="Eukaryotic translation initiation factor 4 gamma"/>
    <property type="match status" value="1"/>
</dbReference>
<evidence type="ECO:0000256" key="5">
    <source>
        <dbReference type="ARBA" id="ARBA00022833"/>
    </source>
</evidence>
<dbReference type="InterPro" id="IPR016024">
    <property type="entry name" value="ARM-type_fold"/>
</dbReference>
<dbReference type="Pfam" id="PF00641">
    <property type="entry name" value="Zn_ribbon_RanBP"/>
    <property type="match status" value="1"/>
</dbReference>
<dbReference type="PROSITE" id="PS50199">
    <property type="entry name" value="ZF_RANBP2_2"/>
    <property type="match status" value="1"/>
</dbReference>
<dbReference type="AlphaFoldDB" id="A0A210PND9"/>
<gene>
    <name evidence="10" type="ORF">KP79_PYT14336</name>
</gene>
<dbReference type="GO" id="GO:0008270">
    <property type="term" value="F:zinc ion binding"/>
    <property type="evidence" value="ECO:0007669"/>
    <property type="project" value="UniProtKB-KW"/>
</dbReference>
<dbReference type="PROSITE" id="PS50053">
    <property type="entry name" value="UBIQUITIN_2"/>
    <property type="match status" value="1"/>
</dbReference>
<name>A0A210PND9_MIZYE</name>
<evidence type="ECO:0000256" key="2">
    <source>
        <dbReference type="ARBA" id="ARBA00022723"/>
    </source>
</evidence>
<dbReference type="STRING" id="6573.A0A210PND9"/>
<keyword evidence="5" id="KW-0862">Zinc</keyword>
<dbReference type="InterPro" id="IPR036443">
    <property type="entry name" value="Znf_RanBP2_sf"/>
</dbReference>
<dbReference type="Gene3D" id="1.25.40.180">
    <property type="match status" value="1"/>
</dbReference>
<keyword evidence="11" id="KW-1185">Reference proteome</keyword>
<keyword evidence="4" id="KW-0833">Ubl conjugation pathway</keyword>
<dbReference type="SUPFAM" id="SSF48371">
    <property type="entry name" value="ARM repeat"/>
    <property type="match status" value="1"/>
</dbReference>
<dbReference type="Gene3D" id="3.10.20.90">
    <property type="entry name" value="Phosphatidylinositol 3-kinase Catalytic Subunit, Chain A, domain 1"/>
    <property type="match status" value="1"/>
</dbReference>
<comment type="pathway">
    <text evidence="1">Protein modification; protein ubiquitination.</text>
</comment>
<feature type="region of interest" description="Disordered" evidence="7">
    <location>
        <begin position="152"/>
        <end position="255"/>
    </location>
</feature>
<feature type="domain" description="Ubiquitin-like" evidence="8">
    <location>
        <begin position="56"/>
        <end position="136"/>
    </location>
</feature>
<evidence type="ECO:0000256" key="1">
    <source>
        <dbReference type="ARBA" id="ARBA00004906"/>
    </source>
</evidence>
<dbReference type="InterPro" id="IPR000626">
    <property type="entry name" value="Ubiquitin-like_dom"/>
</dbReference>
<reference evidence="10 11" key="1">
    <citation type="journal article" date="2017" name="Nat. Ecol. Evol.">
        <title>Scallop genome provides insights into evolution of bilaterian karyotype and development.</title>
        <authorList>
            <person name="Wang S."/>
            <person name="Zhang J."/>
            <person name="Jiao W."/>
            <person name="Li J."/>
            <person name="Xun X."/>
            <person name="Sun Y."/>
            <person name="Guo X."/>
            <person name="Huan P."/>
            <person name="Dong B."/>
            <person name="Zhang L."/>
            <person name="Hu X."/>
            <person name="Sun X."/>
            <person name="Wang J."/>
            <person name="Zhao C."/>
            <person name="Wang Y."/>
            <person name="Wang D."/>
            <person name="Huang X."/>
            <person name="Wang R."/>
            <person name="Lv J."/>
            <person name="Li Y."/>
            <person name="Zhang Z."/>
            <person name="Liu B."/>
            <person name="Lu W."/>
            <person name="Hui Y."/>
            <person name="Liang J."/>
            <person name="Zhou Z."/>
            <person name="Hou R."/>
            <person name="Li X."/>
            <person name="Liu Y."/>
            <person name="Li H."/>
            <person name="Ning X."/>
            <person name="Lin Y."/>
            <person name="Zhao L."/>
            <person name="Xing Q."/>
            <person name="Dou J."/>
            <person name="Li Y."/>
            <person name="Mao J."/>
            <person name="Guo H."/>
            <person name="Dou H."/>
            <person name="Li T."/>
            <person name="Mu C."/>
            <person name="Jiang W."/>
            <person name="Fu Q."/>
            <person name="Fu X."/>
            <person name="Miao Y."/>
            <person name="Liu J."/>
            <person name="Yu Q."/>
            <person name="Li R."/>
            <person name="Liao H."/>
            <person name="Li X."/>
            <person name="Kong Y."/>
            <person name="Jiang Z."/>
            <person name="Chourrout D."/>
            <person name="Li R."/>
            <person name="Bao Z."/>
        </authorList>
    </citation>
    <scope>NUCLEOTIDE SEQUENCE [LARGE SCALE GENOMIC DNA]</scope>
    <source>
        <strain evidence="10 11">PY_sf001</strain>
    </source>
</reference>
<feature type="domain" description="RanBP2-type" evidence="9">
    <location>
        <begin position="256"/>
        <end position="285"/>
    </location>
</feature>
<dbReference type="EMBL" id="NEDP02005575">
    <property type="protein sequence ID" value="OWF38019.1"/>
    <property type="molecule type" value="Genomic_DNA"/>
</dbReference>
<dbReference type="UniPathway" id="UPA00143"/>
<dbReference type="SUPFAM" id="SSF54236">
    <property type="entry name" value="Ubiquitin-like"/>
    <property type="match status" value="1"/>
</dbReference>
<dbReference type="InterPro" id="IPR029071">
    <property type="entry name" value="Ubiquitin-like_domsf"/>
</dbReference>
<dbReference type="GO" id="GO:0071797">
    <property type="term" value="C:LUBAC complex"/>
    <property type="evidence" value="ECO:0007669"/>
    <property type="project" value="TreeGrafter"/>
</dbReference>
<dbReference type="GO" id="GO:0097039">
    <property type="term" value="P:protein linear polyubiquitination"/>
    <property type="evidence" value="ECO:0007669"/>
    <property type="project" value="TreeGrafter"/>
</dbReference>
<dbReference type="SUPFAM" id="SSF90209">
    <property type="entry name" value="Ran binding protein zinc finger-like"/>
    <property type="match status" value="1"/>
</dbReference>
<evidence type="ECO:0000313" key="11">
    <source>
        <dbReference type="Proteomes" id="UP000242188"/>
    </source>
</evidence>
<feature type="compositionally biased region" description="Low complexity" evidence="7">
    <location>
        <begin position="180"/>
        <end position="231"/>
    </location>
</feature>
<protein>
    <submittedName>
        <fullName evidence="10">RanBP-type and C3HC4-type zinc finger-containing protein 1</fullName>
    </submittedName>
</protein>